<feature type="chain" id="PRO_5038779066" description="Endonuclease/exonuclease/phosphatase domain-containing protein" evidence="8">
    <location>
        <begin position="30"/>
        <end position="447"/>
    </location>
</feature>
<evidence type="ECO:0000256" key="1">
    <source>
        <dbReference type="ARBA" id="ARBA00001946"/>
    </source>
</evidence>
<evidence type="ECO:0000259" key="9">
    <source>
        <dbReference type="Pfam" id="PF03372"/>
    </source>
</evidence>
<keyword evidence="8" id="KW-0732">Signal</keyword>
<dbReference type="GO" id="GO:0006281">
    <property type="term" value="P:DNA repair"/>
    <property type="evidence" value="ECO:0007669"/>
    <property type="project" value="UniProtKB-KW"/>
</dbReference>
<keyword evidence="2" id="KW-0540">Nuclease</keyword>
<dbReference type="RefSeq" id="WP_218113896.1">
    <property type="nucleotide sequence ID" value="NZ_CAJVAP010000002.1"/>
</dbReference>
<evidence type="ECO:0000256" key="3">
    <source>
        <dbReference type="ARBA" id="ARBA00022723"/>
    </source>
</evidence>
<feature type="domain" description="Endonuclease/exonuclease/phosphatase" evidence="9">
    <location>
        <begin position="164"/>
        <end position="437"/>
    </location>
</feature>
<keyword evidence="5" id="KW-0378">Hydrolase</keyword>
<dbReference type="PANTHER" id="PTHR15822:SF4">
    <property type="entry name" value="TYROSYL-DNA PHOSPHODIESTERASE 2"/>
    <property type="match status" value="1"/>
</dbReference>
<dbReference type="AlphaFoldDB" id="A0A916NUM1"/>
<evidence type="ECO:0000313" key="11">
    <source>
        <dbReference type="Proteomes" id="UP000693892"/>
    </source>
</evidence>
<accession>A0A916NUM1</accession>
<dbReference type="Pfam" id="PF03372">
    <property type="entry name" value="Exo_endo_phos"/>
    <property type="match status" value="1"/>
</dbReference>
<dbReference type="GO" id="GO:0016787">
    <property type="term" value="F:hydrolase activity"/>
    <property type="evidence" value="ECO:0007669"/>
    <property type="project" value="UniProtKB-KW"/>
</dbReference>
<evidence type="ECO:0000313" key="10">
    <source>
        <dbReference type="EMBL" id="CAG7598712.1"/>
    </source>
</evidence>
<name>A0A916NUM1_9MICO</name>
<evidence type="ECO:0000256" key="2">
    <source>
        <dbReference type="ARBA" id="ARBA00022722"/>
    </source>
</evidence>
<evidence type="ECO:0000256" key="8">
    <source>
        <dbReference type="SAM" id="SignalP"/>
    </source>
</evidence>
<protein>
    <recommendedName>
        <fullName evidence="9">Endonuclease/exonuclease/phosphatase domain-containing protein</fullName>
    </recommendedName>
</protein>
<dbReference type="InterPro" id="IPR005135">
    <property type="entry name" value="Endo/exonuclease/phosphatase"/>
</dbReference>
<comment type="caution">
    <text evidence="10">The sequence shown here is derived from an EMBL/GenBank/DDBJ whole genome shotgun (WGS) entry which is preliminary data.</text>
</comment>
<organism evidence="10 11">
    <name type="scientific">Leucobacter soli</name>
    <dbReference type="NCBI Taxonomy" id="2812850"/>
    <lineage>
        <taxon>Bacteria</taxon>
        <taxon>Bacillati</taxon>
        <taxon>Actinomycetota</taxon>
        <taxon>Actinomycetes</taxon>
        <taxon>Micrococcales</taxon>
        <taxon>Microbacteriaceae</taxon>
        <taxon>Leucobacter</taxon>
    </lineage>
</organism>
<keyword evidence="4" id="KW-0227">DNA damage</keyword>
<keyword evidence="7" id="KW-0234">DNA repair</keyword>
<comment type="cofactor">
    <cofactor evidence="1">
        <name>Mg(2+)</name>
        <dbReference type="ChEBI" id="CHEBI:18420"/>
    </cofactor>
</comment>
<evidence type="ECO:0000256" key="5">
    <source>
        <dbReference type="ARBA" id="ARBA00022801"/>
    </source>
</evidence>
<proteinExistence type="predicted"/>
<dbReference type="GO" id="GO:0004518">
    <property type="term" value="F:nuclease activity"/>
    <property type="evidence" value="ECO:0007669"/>
    <property type="project" value="UniProtKB-KW"/>
</dbReference>
<sequence length="447" mass="47412">MSYRRVSAPFAFTLAALLAVSSAVGIGGAADAGTPAAAAGCTTGSTVAKPTLKQPTLTSTGNVRISWTPSASCVTGFKIHLGLEHFGSKGAVVLSAKKDATSIVVSKANLKKLRAPLGSGRHFTVRMQAVNGSKKSVLTASRITAAGQPKSSRSSGSAKVLVASYNLAFTPELSSGTLKSRRPGVAKQIVKSGASVLAIQESVVIAGRDDTQLGSLTTQIRKAQKKTGKSAAWRWVRSTRYAAPGVSMGGDGTRILYNNKQVKLLSGCSDTTGGKKYSTSCTIKLPRIGGAVNQRWGAIARFQDRKTGKKFWVVSAHLEVRKGSSYDKNRSAQLKKIVSTINKKNTRDEPVLLAGDLNLSPTRGTDLKTLNSRLTAKGYVNAITADTAYNLEYQTYNGWKKPVVMKSGHAGRIDHIFAHGNVHLSTYKTVLSSASDHHLIKAVAWLK</sequence>
<dbReference type="PANTHER" id="PTHR15822">
    <property type="entry name" value="TRAF AND TNF RECEPTOR-ASSOCIATED PROTEIN"/>
    <property type="match status" value="1"/>
</dbReference>
<evidence type="ECO:0000256" key="7">
    <source>
        <dbReference type="ARBA" id="ARBA00023204"/>
    </source>
</evidence>
<keyword evidence="11" id="KW-1185">Reference proteome</keyword>
<dbReference type="InterPro" id="IPR051547">
    <property type="entry name" value="TDP2-like"/>
</dbReference>
<keyword evidence="3" id="KW-0479">Metal-binding</keyword>
<feature type="signal peptide" evidence="8">
    <location>
        <begin position="1"/>
        <end position="29"/>
    </location>
</feature>
<evidence type="ECO:0000256" key="6">
    <source>
        <dbReference type="ARBA" id="ARBA00022842"/>
    </source>
</evidence>
<dbReference type="Proteomes" id="UP000693892">
    <property type="component" value="Unassembled WGS sequence"/>
</dbReference>
<evidence type="ECO:0000256" key="4">
    <source>
        <dbReference type="ARBA" id="ARBA00022763"/>
    </source>
</evidence>
<keyword evidence="6" id="KW-0460">Magnesium</keyword>
<dbReference type="GO" id="GO:0046872">
    <property type="term" value="F:metal ion binding"/>
    <property type="evidence" value="ECO:0007669"/>
    <property type="project" value="UniProtKB-KW"/>
</dbReference>
<gene>
    <name evidence="10" type="ORF">LEUCIP111803_00249</name>
</gene>
<reference evidence="10" key="1">
    <citation type="submission" date="2021-06" db="EMBL/GenBank/DDBJ databases">
        <authorList>
            <person name="Criscuolo A."/>
        </authorList>
    </citation>
    <scope>NUCLEOTIDE SEQUENCE</scope>
    <source>
        <strain evidence="10">CIP111803</strain>
    </source>
</reference>
<dbReference type="EMBL" id="CAJVAP010000002">
    <property type="protein sequence ID" value="CAG7598712.1"/>
    <property type="molecule type" value="Genomic_DNA"/>
</dbReference>